<dbReference type="Proteomes" id="UP000770717">
    <property type="component" value="Unassembled WGS sequence"/>
</dbReference>
<organism evidence="1 2">
    <name type="scientific">Eleutherodactylus coqui</name>
    <name type="common">Puerto Rican coqui</name>
    <dbReference type="NCBI Taxonomy" id="57060"/>
    <lineage>
        <taxon>Eukaryota</taxon>
        <taxon>Metazoa</taxon>
        <taxon>Chordata</taxon>
        <taxon>Craniata</taxon>
        <taxon>Vertebrata</taxon>
        <taxon>Euteleostomi</taxon>
        <taxon>Amphibia</taxon>
        <taxon>Batrachia</taxon>
        <taxon>Anura</taxon>
        <taxon>Neobatrachia</taxon>
        <taxon>Hyloidea</taxon>
        <taxon>Eleutherodactylidae</taxon>
        <taxon>Eleutherodactylinae</taxon>
        <taxon>Eleutherodactylus</taxon>
        <taxon>Eleutherodactylus</taxon>
    </lineage>
</organism>
<protein>
    <submittedName>
        <fullName evidence="1">Uncharacterized protein</fullName>
    </submittedName>
</protein>
<accession>A0A8J6BKV1</accession>
<keyword evidence="2" id="KW-1185">Reference proteome</keyword>
<dbReference type="AlphaFoldDB" id="A0A8J6BKV1"/>
<dbReference type="EMBL" id="WNTK01002960">
    <property type="protein sequence ID" value="KAG9465500.1"/>
    <property type="molecule type" value="Genomic_DNA"/>
</dbReference>
<sequence>MEQSLPLVPRCPSERSSQLSGPFWSISYPAPFHRVLSEFRSSNAQRLAEVDTHRDSGHDLLALGVSSSPGIRDSSSGEDLGSQTPGSFLSLCVPLSLTFCPSGGTEILPRRT</sequence>
<reference evidence="1" key="1">
    <citation type="thesis" date="2020" institute="ProQuest LLC" country="789 East Eisenhower Parkway, Ann Arbor, MI, USA">
        <title>Comparative Genomics and Chromosome Evolution.</title>
        <authorList>
            <person name="Mudd A.B."/>
        </authorList>
    </citation>
    <scope>NUCLEOTIDE SEQUENCE</scope>
    <source>
        <strain evidence="1">HN-11 Male</strain>
        <tissue evidence="1">Kidney and liver</tissue>
    </source>
</reference>
<comment type="caution">
    <text evidence="1">The sequence shown here is derived from an EMBL/GenBank/DDBJ whole genome shotgun (WGS) entry which is preliminary data.</text>
</comment>
<evidence type="ECO:0000313" key="2">
    <source>
        <dbReference type="Proteomes" id="UP000770717"/>
    </source>
</evidence>
<evidence type="ECO:0000313" key="1">
    <source>
        <dbReference type="EMBL" id="KAG9465500.1"/>
    </source>
</evidence>
<proteinExistence type="predicted"/>
<name>A0A8J6BKV1_ELECQ</name>
<gene>
    <name evidence="1" type="ORF">GDO78_018181</name>
</gene>